<sequence>MAPVFPTENGIFQQNNVSCQKARIVLERFEEHKNEFRLISWPPNSADINLIGNIGVFIVRQLRDQIFSCGNILTLRDHCLDNWYSLSPVIYQEIVVSMPRQVAAVLQVESGATCYWVGVHNVLALRGIIKRILSESFAKYYSSRHKRTILQKNLPKRRSKTALQWHQTDLSYC</sequence>
<gene>
    <name evidence="1" type="primary">AVEN_147457_1</name>
    <name evidence="1" type="ORF">TNCV_2566531</name>
</gene>
<accession>A0A8X7BLR3</accession>
<protein>
    <submittedName>
        <fullName evidence="1">DDE_3 domain-containing protein</fullName>
    </submittedName>
</protein>
<comment type="caution">
    <text evidence="1">The sequence shown here is derived from an EMBL/GenBank/DDBJ whole genome shotgun (WGS) entry which is preliminary data.</text>
</comment>
<dbReference type="EMBL" id="BMAU01021438">
    <property type="protein sequence ID" value="GFY36691.1"/>
    <property type="molecule type" value="Genomic_DNA"/>
</dbReference>
<organism evidence="1 2">
    <name type="scientific">Trichonephila clavipes</name>
    <name type="common">Golden silk orbweaver</name>
    <name type="synonym">Nephila clavipes</name>
    <dbReference type="NCBI Taxonomy" id="2585209"/>
    <lineage>
        <taxon>Eukaryota</taxon>
        <taxon>Metazoa</taxon>
        <taxon>Ecdysozoa</taxon>
        <taxon>Arthropoda</taxon>
        <taxon>Chelicerata</taxon>
        <taxon>Arachnida</taxon>
        <taxon>Araneae</taxon>
        <taxon>Araneomorphae</taxon>
        <taxon>Entelegynae</taxon>
        <taxon>Araneoidea</taxon>
        <taxon>Nephilidae</taxon>
        <taxon>Trichonephila</taxon>
    </lineage>
</organism>
<name>A0A8X7BLR3_TRICX</name>
<keyword evidence="2" id="KW-1185">Reference proteome</keyword>
<dbReference type="InterPro" id="IPR036397">
    <property type="entry name" value="RNaseH_sf"/>
</dbReference>
<dbReference type="AlphaFoldDB" id="A0A8X7BLR3"/>
<evidence type="ECO:0000313" key="2">
    <source>
        <dbReference type="Proteomes" id="UP000887159"/>
    </source>
</evidence>
<dbReference type="Gene3D" id="3.30.420.10">
    <property type="entry name" value="Ribonuclease H-like superfamily/Ribonuclease H"/>
    <property type="match status" value="1"/>
</dbReference>
<dbReference type="GO" id="GO:0003676">
    <property type="term" value="F:nucleic acid binding"/>
    <property type="evidence" value="ECO:0007669"/>
    <property type="project" value="InterPro"/>
</dbReference>
<proteinExistence type="predicted"/>
<dbReference type="Proteomes" id="UP000887159">
    <property type="component" value="Unassembled WGS sequence"/>
</dbReference>
<reference evidence="1" key="1">
    <citation type="submission" date="2020-08" db="EMBL/GenBank/DDBJ databases">
        <title>Multicomponent nature underlies the extraordinary mechanical properties of spider dragline silk.</title>
        <authorList>
            <person name="Kono N."/>
            <person name="Nakamura H."/>
            <person name="Mori M."/>
            <person name="Yoshida Y."/>
            <person name="Ohtoshi R."/>
            <person name="Malay A.D."/>
            <person name="Moran D.A.P."/>
            <person name="Tomita M."/>
            <person name="Numata K."/>
            <person name="Arakawa K."/>
        </authorList>
    </citation>
    <scope>NUCLEOTIDE SEQUENCE</scope>
</reference>
<evidence type="ECO:0000313" key="1">
    <source>
        <dbReference type="EMBL" id="GFY36691.1"/>
    </source>
</evidence>